<dbReference type="Proteomes" id="UP000716291">
    <property type="component" value="Unassembled WGS sequence"/>
</dbReference>
<proteinExistence type="predicted"/>
<accession>A0A9P7BVA7</accession>
<dbReference type="EMBL" id="JAANQT010000223">
    <property type="protein sequence ID" value="KAG1313060.1"/>
    <property type="molecule type" value="Genomic_DNA"/>
</dbReference>
<evidence type="ECO:0000313" key="1">
    <source>
        <dbReference type="EMBL" id="KAG1313060.1"/>
    </source>
</evidence>
<reference evidence="1" key="1">
    <citation type="journal article" date="2020" name="Microb. Genom.">
        <title>Genetic diversity of clinical and environmental Mucorales isolates obtained from an investigation of mucormycosis cases among solid organ transplant recipients.</title>
        <authorList>
            <person name="Nguyen M.H."/>
            <person name="Kaul D."/>
            <person name="Muto C."/>
            <person name="Cheng S.J."/>
            <person name="Richter R.A."/>
            <person name="Bruno V.M."/>
            <person name="Liu G."/>
            <person name="Beyhan S."/>
            <person name="Sundermann A.J."/>
            <person name="Mounaud S."/>
            <person name="Pasculle A.W."/>
            <person name="Nierman W.C."/>
            <person name="Driscoll E."/>
            <person name="Cumbie R."/>
            <person name="Clancy C.J."/>
            <person name="Dupont C.L."/>
        </authorList>
    </citation>
    <scope>NUCLEOTIDE SEQUENCE</scope>
    <source>
        <strain evidence="1">GL11</strain>
    </source>
</reference>
<comment type="caution">
    <text evidence="1">The sequence shown here is derived from an EMBL/GenBank/DDBJ whole genome shotgun (WGS) entry which is preliminary data.</text>
</comment>
<organism evidence="1 2">
    <name type="scientific">Rhizopus oryzae</name>
    <name type="common">Mucormycosis agent</name>
    <name type="synonym">Rhizopus arrhizus var. delemar</name>
    <dbReference type="NCBI Taxonomy" id="64495"/>
    <lineage>
        <taxon>Eukaryota</taxon>
        <taxon>Fungi</taxon>
        <taxon>Fungi incertae sedis</taxon>
        <taxon>Mucoromycota</taxon>
        <taxon>Mucoromycotina</taxon>
        <taxon>Mucoromycetes</taxon>
        <taxon>Mucorales</taxon>
        <taxon>Mucorineae</taxon>
        <taxon>Rhizopodaceae</taxon>
        <taxon>Rhizopus</taxon>
    </lineage>
</organism>
<sequence>MEFIPENQVRKVNMPILQIMGQNISLYALTLIDKQVYSVQNVMDAEYLRTIRGAIRNNVQQHIAEEGDLG</sequence>
<evidence type="ECO:0000313" key="2">
    <source>
        <dbReference type="Proteomes" id="UP000716291"/>
    </source>
</evidence>
<gene>
    <name evidence="1" type="ORF">G6F64_002538</name>
</gene>
<dbReference type="OrthoDB" id="2290147at2759"/>
<protein>
    <submittedName>
        <fullName evidence="1">Uncharacterized protein</fullName>
    </submittedName>
</protein>
<name>A0A9P7BVA7_RHIOR</name>
<dbReference type="AlphaFoldDB" id="A0A9P7BVA7"/>
<keyword evidence="2" id="KW-1185">Reference proteome</keyword>